<dbReference type="GO" id="GO:0046839">
    <property type="term" value="P:phospholipid dephosphorylation"/>
    <property type="evidence" value="ECO:0007669"/>
    <property type="project" value="TreeGrafter"/>
</dbReference>
<dbReference type="PANTHER" id="PTHR10165">
    <property type="entry name" value="LIPID PHOSPHATE PHOSPHATASE"/>
    <property type="match status" value="1"/>
</dbReference>
<organism evidence="2 3">
    <name type="scientific">Elysia marginata</name>
    <dbReference type="NCBI Taxonomy" id="1093978"/>
    <lineage>
        <taxon>Eukaryota</taxon>
        <taxon>Metazoa</taxon>
        <taxon>Spiralia</taxon>
        <taxon>Lophotrochozoa</taxon>
        <taxon>Mollusca</taxon>
        <taxon>Gastropoda</taxon>
        <taxon>Heterobranchia</taxon>
        <taxon>Euthyneura</taxon>
        <taxon>Panpulmonata</taxon>
        <taxon>Sacoglossa</taxon>
        <taxon>Placobranchoidea</taxon>
        <taxon>Plakobranchidae</taxon>
        <taxon>Elysia</taxon>
    </lineage>
</organism>
<evidence type="ECO:0000256" key="1">
    <source>
        <dbReference type="SAM" id="Phobius"/>
    </source>
</evidence>
<sequence>MIDLGPFGCLDIPARKMERAFTALSVCGSLVALNALGEPGSTGFWCHDQSISLPYKPDSISKRLLLTIGFGAPLCVIVLTESIRLALANKKTCPLKVQLINVVKAYGVFMFGMAADVLLTEMLKYSVGRLRPHFFDICKPTFELKNCSAYVWPEIQ</sequence>
<feature type="transmembrane region" description="Helical" evidence="1">
    <location>
        <begin position="99"/>
        <end position="119"/>
    </location>
</feature>
<dbReference type="GO" id="GO:0005886">
    <property type="term" value="C:plasma membrane"/>
    <property type="evidence" value="ECO:0007669"/>
    <property type="project" value="TreeGrafter"/>
</dbReference>
<dbReference type="Proteomes" id="UP000762676">
    <property type="component" value="Unassembled WGS sequence"/>
</dbReference>
<evidence type="ECO:0000313" key="3">
    <source>
        <dbReference type="Proteomes" id="UP000762676"/>
    </source>
</evidence>
<keyword evidence="1" id="KW-0472">Membrane</keyword>
<feature type="transmembrane region" description="Helical" evidence="1">
    <location>
        <begin position="64"/>
        <end position="87"/>
    </location>
</feature>
<keyword evidence="3" id="KW-1185">Reference proteome</keyword>
<gene>
    <name evidence="2" type="ORF">ElyMa_000179300</name>
</gene>
<name>A0AAV4EV41_9GAST</name>
<dbReference type="Gene3D" id="1.20.144.10">
    <property type="entry name" value="Phosphatidic acid phosphatase type 2/haloperoxidase"/>
    <property type="match status" value="1"/>
</dbReference>
<comment type="caution">
    <text evidence="2">The sequence shown here is derived from an EMBL/GenBank/DDBJ whole genome shotgun (WGS) entry which is preliminary data.</text>
</comment>
<dbReference type="GO" id="GO:0008195">
    <property type="term" value="F:phosphatidate phosphatase activity"/>
    <property type="evidence" value="ECO:0007669"/>
    <property type="project" value="TreeGrafter"/>
</dbReference>
<accession>A0AAV4EV41</accession>
<proteinExistence type="predicted"/>
<evidence type="ECO:0000313" key="2">
    <source>
        <dbReference type="EMBL" id="GFR64480.1"/>
    </source>
</evidence>
<dbReference type="EMBL" id="BMAT01000348">
    <property type="protein sequence ID" value="GFR64480.1"/>
    <property type="molecule type" value="Genomic_DNA"/>
</dbReference>
<dbReference type="InterPro" id="IPR043216">
    <property type="entry name" value="PAP-like"/>
</dbReference>
<reference evidence="2 3" key="1">
    <citation type="journal article" date="2021" name="Elife">
        <title>Chloroplast acquisition without the gene transfer in kleptoplastic sea slugs, Plakobranchus ocellatus.</title>
        <authorList>
            <person name="Maeda T."/>
            <person name="Takahashi S."/>
            <person name="Yoshida T."/>
            <person name="Shimamura S."/>
            <person name="Takaki Y."/>
            <person name="Nagai Y."/>
            <person name="Toyoda A."/>
            <person name="Suzuki Y."/>
            <person name="Arimoto A."/>
            <person name="Ishii H."/>
            <person name="Satoh N."/>
            <person name="Nishiyama T."/>
            <person name="Hasebe M."/>
            <person name="Maruyama T."/>
            <person name="Minagawa J."/>
            <person name="Obokata J."/>
            <person name="Shigenobu S."/>
        </authorList>
    </citation>
    <scope>NUCLEOTIDE SEQUENCE [LARGE SCALE GENOMIC DNA]</scope>
</reference>
<dbReference type="GO" id="GO:0006644">
    <property type="term" value="P:phospholipid metabolic process"/>
    <property type="evidence" value="ECO:0007669"/>
    <property type="project" value="InterPro"/>
</dbReference>
<dbReference type="PANTHER" id="PTHR10165:SF174">
    <property type="entry name" value="PHOSPHATIDIC ACID PHOSPHATASE TYPE 2_HALOPEROXIDASE DOMAIN-CONTAINING PROTEIN"/>
    <property type="match status" value="1"/>
</dbReference>
<keyword evidence="1" id="KW-0812">Transmembrane</keyword>
<dbReference type="GO" id="GO:0007165">
    <property type="term" value="P:signal transduction"/>
    <property type="evidence" value="ECO:0007669"/>
    <property type="project" value="TreeGrafter"/>
</dbReference>
<keyword evidence="1" id="KW-1133">Transmembrane helix</keyword>
<dbReference type="AlphaFoldDB" id="A0AAV4EV41"/>
<protein>
    <submittedName>
        <fullName evidence="2">Phospholipid phosphatase 1</fullName>
    </submittedName>
</protein>